<sequence length="101" mass="10797">MNANTSAVSILLPAISEDTGASLATLQWAVPGYSLVGAAVIVTSGALGDILGRRSDAFGVPVGRRLGRRRRRRAAARRCAGRHHGWQGLFSTRESPRPAYR</sequence>
<keyword evidence="1" id="KW-1133">Transmembrane helix</keyword>
<evidence type="ECO:0000313" key="3">
    <source>
        <dbReference type="Proteomes" id="UP000582643"/>
    </source>
</evidence>
<dbReference type="SUPFAM" id="SSF103473">
    <property type="entry name" value="MFS general substrate transporter"/>
    <property type="match status" value="1"/>
</dbReference>
<proteinExistence type="predicted"/>
<gene>
    <name evidence="2" type="ORF">GGE06_008270</name>
</gene>
<reference evidence="2 3" key="1">
    <citation type="submission" date="2020-08" db="EMBL/GenBank/DDBJ databases">
        <title>Genomic Encyclopedia of Type Strains, Phase III (KMG-III): the genomes of soil and plant-associated and newly described type strains.</title>
        <authorList>
            <person name="Whitman W."/>
        </authorList>
    </citation>
    <scope>NUCLEOTIDE SEQUENCE [LARGE SCALE GENOMIC DNA]</scope>
    <source>
        <strain evidence="2 3">SFB5A</strain>
    </source>
</reference>
<keyword evidence="1" id="KW-0812">Transmembrane</keyword>
<accession>A0A7W7U9E7</accession>
<keyword evidence="1" id="KW-0472">Membrane</keyword>
<evidence type="ECO:0000256" key="1">
    <source>
        <dbReference type="SAM" id="Phobius"/>
    </source>
</evidence>
<evidence type="ECO:0000313" key="2">
    <source>
        <dbReference type="EMBL" id="MBB4987298.1"/>
    </source>
</evidence>
<dbReference type="EMBL" id="JACHJY010000019">
    <property type="protein sequence ID" value="MBB4987298.1"/>
    <property type="molecule type" value="Genomic_DNA"/>
</dbReference>
<dbReference type="AlphaFoldDB" id="A0A7W7U9E7"/>
<keyword evidence="3" id="KW-1185">Reference proteome</keyword>
<dbReference type="InterPro" id="IPR036259">
    <property type="entry name" value="MFS_trans_sf"/>
</dbReference>
<name>A0A7W7U9E7_9ACTN</name>
<dbReference type="Gene3D" id="1.20.1720.10">
    <property type="entry name" value="Multidrug resistance protein D"/>
    <property type="match status" value="1"/>
</dbReference>
<dbReference type="RefSeq" id="WP_184933175.1">
    <property type="nucleotide sequence ID" value="NZ_JACHJY010000019.1"/>
</dbReference>
<protein>
    <submittedName>
        <fullName evidence="2">MFS family permease</fullName>
    </submittedName>
</protein>
<dbReference type="Proteomes" id="UP000582643">
    <property type="component" value="Unassembled WGS sequence"/>
</dbReference>
<organism evidence="2 3">
    <name type="scientific">Streptomyces nymphaeiformis</name>
    <dbReference type="NCBI Taxonomy" id="2663842"/>
    <lineage>
        <taxon>Bacteria</taxon>
        <taxon>Bacillati</taxon>
        <taxon>Actinomycetota</taxon>
        <taxon>Actinomycetes</taxon>
        <taxon>Kitasatosporales</taxon>
        <taxon>Streptomycetaceae</taxon>
        <taxon>Streptomyces</taxon>
    </lineage>
</organism>
<comment type="caution">
    <text evidence="2">The sequence shown here is derived from an EMBL/GenBank/DDBJ whole genome shotgun (WGS) entry which is preliminary data.</text>
</comment>
<feature type="transmembrane region" description="Helical" evidence="1">
    <location>
        <begin position="32"/>
        <end position="51"/>
    </location>
</feature>